<dbReference type="RefSeq" id="WP_241425952.1">
    <property type="nucleotide sequence ID" value="NZ_JABTDW010000001.1"/>
</dbReference>
<comment type="caution">
    <text evidence="1">The sequence shown here is derived from an EMBL/GenBank/DDBJ whole genome shotgun (WGS) entry which is preliminary data.</text>
</comment>
<gene>
    <name evidence="1" type="ORF">BCD95_001304</name>
</gene>
<organism evidence="1 2">
    <name type="scientific">Clostridium beijerinckii</name>
    <name type="common">Clostridium MP</name>
    <dbReference type="NCBI Taxonomy" id="1520"/>
    <lineage>
        <taxon>Bacteria</taxon>
        <taxon>Bacillati</taxon>
        <taxon>Bacillota</taxon>
        <taxon>Clostridia</taxon>
        <taxon>Eubacteriales</taxon>
        <taxon>Clostridiaceae</taxon>
        <taxon>Clostridium</taxon>
    </lineage>
</organism>
<evidence type="ECO:0008006" key="3">
    <source>
        <dbReference type="Google" id="ProtNLM"/>
    </source>
</evidence>
<dbReference type="EMBL" id="JABTDW010000001">
    <property type="protein sequence ID" value="NSB13045.1"/>
    <property type="molecule type" value="Genomic_DNA"/>
</dbReference>
<evidence type="ECO:0000313" key="2">
    <source>
        <dbReference type="Proteomes" id="UP000822184"/>
    </source>
</evidence>
<proteinExistence type="predicted"/>
<name>A0AAE5LNV9_CLOBE</name>
<protein>
    <recommendedName>
        <fullName evidence="3">Integrase</fullName>
    </recommendedName>
</protein>
<accession>A0AAE5LNV9</accession>
<evidence type="ECO:0000313" key="1">
    <source>
        <dbReference type="EMBL" id="NSB13045.1"/>
    </source>
</evidence>
<reference evidence="1" key="1">
    <citation type="submission" date="2020-06" db="EMBL/GenBank/DDBJ databases">
        <title>Genomic insights into acetone-butanol-ethanol (ABE) fermentation by sequencing solventogenic clostridia strains.</title>
        <authorList>
            <person name="Brown S."/>
        </authorList>
    </citation>
    <scope>NUCLEOTIDE SEQUENCE</scope>
    <source>
        <strain evidence="1">DJ123</strain>
    </source>
</reference>
<dbReference type="Proteomes" id="UP000822184">
    <property type="component" value="Unassembled WGS sequence"/>
</dbReference>
<sequence length="51" mass="6112">MLKDLLEEFILELQMQNYSSRTIKSYKNNNSLMFTFGKLTNIKRLHIEVSM</sequence>
<dbReference type="AlphaFoldDB" id="A0AAE5LNV9"/>